<dbReference type="AlphaFoldDB" id="A0A2P6PPU3"/>
<gene>
    <name evidence="2" type="ORF">RchiOBHm_Chr6g0266961</name>
</gene>
<dbReference type="EMBL" id="PDCK01000044">
    <property type="protein sequence ID" value="PRQ23944.1"/>
    <property type="molecule type" value="Genomic_DNA"/>
</dbReference>
<feature type="region of interest" description="Disordered" evidence="1">
    <location>
        <begin position="32"/>
        <end position="54"/>
    </location>
</feature>
<evidence type="ECO:0000313" key="3">
    <source>
        <dbReference type="Proteomes" id="UP000238479"/>
    </source>
</evidence>
<name>A0A2P6PPU3_ROSCH</name>
<organism evidence="2 3">
    <name type="scientific">Rosa chinensis</name>
    <name type="common">China rose</name>
    <dbReference type="NCBI Taxonomy" id="74649"/>
    <lineage>
        <taxon>Eukaryota</taxon>
        <taxon>Viridiplantae</taxon>
        <taxon>Streptophyta</taxon>
        <taxon>Embryophyta</taxon>
        <taxon>Tracheophyta</taxon>
        <taxon>Spermatophyta</taxon>
        <taxon>Magnoliopsida</taxon>
        <taxon>eudicotyledons</taxon>
        <taxon>Gunneridae</taxon>
        <taxon>Pentapetalae</taxon>
        <taxon>rosids</taxon>
        <taxon>fabids</taxon>
        <taxon>Rosales</taxon>
        <taxon>Rosaceae</taxon>
        <taxon>Rosoideae</taxon>
        <taxon>Rosoideae incertae sedis</taxon>
        <taxon>Rosa</taxon>
    </lineage>
</organism>
<evidence type="ECO:0000256" key="1">
    <source>
        <dbReference type="SAM" id="MobiDB-lite"/>
    </source>
</evidence>
<dbReference type="Gramene" id="PRQ23944">
    <property type="protein sequence ID" value="PRQ23944"/>
    <property type="gene ID" value="RchiOBHm_Chr6g0266961"/>
</dbReference>
<evidence type="ECO:0000313" key="2">
    <source>
        <dbReference type="EMBL" id="PRQ23944.1"/>
    </source>
</evidence>
<keyword evidence="3" id="KW-1185">Reference proteome</keyword>
<comment type="caution">
    <text evidence="2">The sequence shown here is derived from an EMBL/GenBank/DDBJ whole genome shotgun (WGS) entry which is preliminary data.</text>
</comment>
<reference evidence="2 3" key="1">
    <citation type="journal article" date="2018" name="Nat. Genet.">
        <title>The Rosa genome provides new insights in the design of modern roses.</title>
        <authorList>
            <person name="Bendahmane M."/>
        </authorList>
    </citation>
    <scope>NUCLEOTIDE SEQUENCE [LARGE SCALE GENOMIC DNA]</scope>
    <source>
        <strain evidence="3">cv. Old Blush</strain>
    </source>
</reference>
<accession>A0A2P6PPU3</accession>
<dbReference type="Proteomes" id="UP000238479">
    <property type="component" value="Chromosome 6"/>
</dbReference>
<sequence length="54" mass="5957">MPGLAVYSAAVEYVVVGGAFCQRRWLAEEARVSGEKVQRRRSSEEEKLSGGAER</sequence>
<proteinExistence type="predicted"/>
<protein>
    <submittedName>
        <fullName evidence="2">Uncharacterized protein</fullName>
    </submittedName>
</protein>